<dbReference type="EMBL" id="FQUG01000015">
    <property type="protein sequence ID" value="SHF34165.1"/>
    <property type="molecule type" value="Genomic_DNA"/>
</dbReference>
<dbReference type="AlphaFoldDB" id="A0A1M5AVC6"/>
<reference evidence="1 2" key="1">
    <citation type="submission" date="2016-11" db="EMBL/GenBank/DDBJ databases">
        <authorList>
            <person name="Jaros S."/>
            <person name="Januszkiewicz K."/>
            <person name="Wedrychowicz H."/>
        </authorList>
    </citation>
    <scope>NUCLEOTIDE SEQUENCE [LARGE SCALE GENOMIC DNA]</scope>
    <source>
        <strain evidence="1 2">DSM 10502</strain>
    </source>
</reference>
<gene>
    <name evidence="1" type="ORF">SAMN02745190_02429</name>
</gene>
<dbReference type="STRING" id="1123243.SAMN02745190_02429"/>
<organism evidence="1 2">
    <name type="scientific">Schwartzia succinivorans DSM 10502</name>
    <dbReference type="NCBI Taxonomy" id="1123243"/>
    <lineage>
        <taxon>Bacteria</taxon>
        <taxon>Bacillati</taxon>
        <taxon>Bacillota</taxon>
        <taxon>Negativicutes</taxon>
        <taxon>Selenomonadales</taxon>
        <taxon>Selenomonadaceae</taxon>
        <taxon>Schwartzia</taxon>
    </lineage>
</organism>
<name>A0A1M5AVC6_9FIRM</name>
<proteinExistence type="predicted"/>
<sequence length="89" mass="10115">MELNLEMMLKPETMKTRDEAMEGLRMLCKMASDKMTDQEIEASLHAVTEYLTQAANDCYDRGMRDGIKFGAEEAMKQMAAQAEQAEQTE</sequence>
<keyword evidence="2" id="KW-1185">Reference proteome</keyword>
<dbReference type="Proteomes" id="UP000184404">
    <property type="component" value="Unassembled WGS sequence"/>
</dbReference>
<accession>A0A1M5AVC6</accession>
<evidence type="ECO:0000313" key="1">
    <source>
        <dbReference type="EMBL" id="SHF34165.1"/>
    </source>
</evidence>
<protein>
    <submittedName>
        <fullName evidence="1">Uncharacterized protein</fullName>
    </submittedName>
</protein>
<evidence type="ECO:0000313" key="2">
    <source>
        <dbReference type="Proteomes" id="UP000184404"/>
    </source>
</evidence>
<dbReference type="RefSeq" id="WP_072936515.1">
    <property type="nucleotide sequence ID" value="NZ_FQUG01000015.1"/>
</dbReference>